<gene>
    <name evidence="2" type="ORF">B6A10_10085</name>
</gene>
<evidence type="ECO:0000313" key="3">
    <source>
        <dbReference type="Proteomes" id="UP000661715"/>
    </source>
</evidence>
<accession>A0ABR7UT22</accession>
<feature type="compositionally biased region" description="Basic and acidic residues" evidence="1">
    <location>
        <begin position="177"/>
        <end position="200"/>
    </location>
</feature>
<name>A0ABR7UT22_9FLAO</name>
<evidence type="ECO:0000256" key="1">
    <source>
        <dbReference type="SAM" id="MobiDB-lite"/>
    </source>
</evidence>
<evidence type="ECO:0000313" key="2">
    <source>
        <dbReference type="EMBL" id="MBD0725527.1"/>
    </source>
</evidence>
<feature type="compositionally biased region" description="Basic and acidic residues" evidence="1">
    <location>
        <begin position="218"/>
        <end position="251"/>
    </location>
</feature>
<proteinExistence type="predicted"/>
<protein>
    <submittedName>
        <fullName evidence="2">Transcriptional regulator</fullName>
    </submittedName>
</protein>
<sequence>MNYIKHLTGFFEKVAIDKTLNPTHISLYIALFQFWNCNRFKNPISISRDEVMRISKISSKATYHKCLKNLHALGYINYEPSYNPFKGSHVYLFNFSDDLKPVPKSERKPNNELLFKQVSEQALNKSCTSNETSTEQAVVPYINYINNTNISNKKNVANLNKQAKNYSYNNVTSSEVEMIKEEKSSAKKEEKEMPDEKLEVKSNLPNPAFADYNAKQTETSRQKSSAKKEMFLTFADSDKNQTEKSRQKNEIENSNLSSRAQSKELNPTIDEIKTYFQENNFPELEAQKFFNYFSSVGWLVGGKTPMVDWQASAQNWILNSINFNHNTDTTPAHHRQNLNATIDKNYAEPL</sequence>
<organism evidence="2 3">
    <name type="scientific">Flavobacterium pokkalii</name>
    <dbReference type="NCBI Taxonomy" id="1940408"/>
    <lineage>
        <taxon>Bacteria</taxon>
        <taxon>Pseudomonadati</taxon>
        <taxon>Bacteroidota</taxon>
        <taxon>Flavobacteriia</taxon>
        <taxon>Flavobacteriales</taxon>
        <taxon>Flavobacteriaceae</taxon>
        <taxon>Flavobacterium</taxon>
    </lineage>
</organism>
<reference evidence="2 3" key="1">
    <citation type="journal article" date="2020" name="Microbiol. Res.">
        <title>Flavobacterium pokkalii sp. nov., a novel plant growth promoting native rhizobacteria isolated from pokkali rice grown in coastal saline affected agricultural regions of southern India, Kerala.</title>
        <authorList>
            <person name="Menon R.R."/>
            <person name="Kumari S."/>
            <person name="Viver T."/>
            <person name="Rameshkumar N."/>
        </authorList>
    </citation>
    <scope>NUCLEOTIDE SEQUENCE [LARGE SCALE GENOMIC DNA]</scope>
    <source>
        <strain evidence="2 3">L1I52</strain>
    </source>
</reference>
<feature type="compositionally biased region" description="Polar residues" evidence="1">
    <location>
        <begin position="252"/>
        <end position="264"/>
    </location>
</feature>
<keyword evidence="3" id="KW-1185">Reference proteome</keyword>
<dbReference type="EMBL" id="NASZ01000014">
    <property type="protein sequence ID" value="MBD0725527.1"/>
    <property type="molecule type" value="Genomic_DNA"/>
</dbReference>
<feature type="region of interest" description="Disordered" evidence="1">
    <location>
        <begin position="175"/>
        <end position="264"/>
    </location>
</feature>
<comment type="caution">
    <text evidence="2">The sequence shown here is derived from an EMBL/GenBank/DDBJ whole genome shotgun (WGS) entry which is preliminary data.</text>
</comment>
<dbReference type="Proteomes" id="UP000661715">
    <property type="component" value="Unassembled WGS sequence"/>
</dbReference>
<dbReference type="RefSeq" id="WP_188220787.1">
    <property type="nucleotide sequence ID" value="NZ_NASZ01000014.1"/>
</dbReference>